<dbReference type="Proteomes" id="UP000095286">
    <property type="component" value="Unplaced"/>
</dbReference>
<proteinExistence type="predicted"/>
<evidence type="ECO:0000313" key="2">
    <source>
        <dbReference type="WBParaSite" id="RSKR_0000325200.1"/>
    </source>
</evidence>
<dbReference type="WBParaSite" id="RSKR_0000325200.1">
    <property type="protein sequence ID" value="RSKR_0000325200.1"/>
    <property type="gene ID" value="RSKR_0000325200"/>
</dbReference>
<accession>A0AC35TS24</accession>
<sequence>MKTYFIPIFLVSYYITLTNAKSTKSILKTEDLARRLLIPFYRGSKLITISDLSNKKVPLLDYKFTPNYIQLKYDHFLLNPGETLNLIKSDLNHIGTKTVSFNKTEFITKCKLLPIYVLFDKQTNRQILSTTKPTTNKQIIGYCASKSGSCGASIALHKIDVFGNGKQFRQPNFGSILIKSYHYHSFKKVVQGNWREAVVKTQLNYCYGWGGLSEVAK</sequence>
<evidence type="ECO:0000313" key="1">
    <source>
        <dbReference type="Proteomes" id="UP000095286"/>
    </source>
</evidence>
<name>A0AC35TS24_9BILA</name>
<protein>
    <submittedName>
        <fullName evidence="2">Rhodanese domain-containing protein</fullName>
    </submittedName>
</protein>
<reference evidence="2" key="1">
    <citation type="submission" date="2016-11" db="UniProtKB">
        <authorList>
            <consortium name="WormBaseParasite"/>
        </authorList>
    </citation>
    <scope>IDENTIFICATION</scope>
    <source>
        <strain evidence="2">KR3021</strain>
    </source>
</reference>
<organism evidence="1 2">
    <name type="scientific">Rhabditophanes sp. KR3021</name>
    <dbReference type="NCBI Taxonomy" id="114890"/>
    <lineage>
        <taxon>Eukaryota</taxon>
        <taxon>Metazoa</taxon>
        <taxon>Ecdysozoa</taxon>
        <taxon>Nematoda</taxon>
        <taxon>Chromadorea</taxon>
        <taxon>Rhabditida</taxon>
        <taxon>Tylenchina</taxon>
        <taxon>Panagrolaimomorpha</taxon>
        <taxon>Strongyloidoidea</taxon>
        <taxon>Alloionematidae</taxon>
        <taxon>Rhabditophanes</taxon>
    </lineage>
</organism>